<comment type="catalytic activity">
    <reaction evidence="4">
        <text>a 2-deoxystreptamine antibiotic + acetyl-CoA = an N(3)-acetyl-2-deoxystreptamine antibiotic + CoA + H(+)</text>
        <dbReference type="Rhea" id="RHEA:12665"/>
        <dbReference type="ChEBI" id="CHEBI:15378"/>
        <dbReference type="ChEBI" id="CHEBI:57287"/>
        <dbReference type="ChEBI" id="CHEBI:57288"/>
        <dbReference type="ChEBI" id="CHEBI:57921"/>
        <dbReference type="ChEBI" id="CHEBI:77452"/>
        <dbReference type="EC" id="2.3.1.81"/>
    </reaction>
</comment>
<evidence type="ECO:0000256" key="4">
    <source>
        <dbReference type="RuleBase" id="RU365031"/>
    </source>
</evidence>
<name>A0A239GY76_9ACTN</name>
<dbReference type="EMBL" id="FZNP01000027">
    <property type="protein sequence ID" value="SNS74077.1"/>
    <property type="molecule type" value="Genomic_DNA"/>
</dbReference>
<evidence type="ECO:0000256" key="3">
    <source>
        <dbReference type="ARBA" id="ARBA00023315"/>
    </source>
</evidence>
<dbReference type="GO" id="GO:0046677">
    <property type="term" value="P:response to antibiotic"/>
    <property type="evidence" value="ECO:0007669"/>
    <property type="project" value="UniProtKB-KW"/>
</dbReference>
<dbReference type="Proteomes" id="UP000198420">
    <property type="component" value="Unassembled WGS sequence"/>
</dbReference>
<gene>
    <name evidence="6" type="ORF">SAMN06265355_12717</name>
</gene>
<dbReference type="EC" id="2.3.1.-" evidence="4"/>
<reference evidence="7" key="1">
    <citation type="submission" date="2017-06" db="EMBL/GenBank/DDBJ databases">
        <authorList>
            <person name="Varghese N."/>
            <person name="Submissions S."/>
        </authorList>
    </citation>
    <scope>NUCLEOTIDE SEQUENCE [LARGE SCALE GENOMIC DNA]</scope>
    <source>
        <strain evidence="7">DSM 44485</strain>
    </source>
</reference>
<dbReference type="SUPFAM" id="SSF110710">
    <property type="entry name" value="TTHA0583/YokD-like"/>
    <property type="match status" value="1"/>
</dbReference>
<evidence type="ECO:0000313" key="6">
    <source>
        <dbReference type="EMBL" id="SNS74077.1"/>
    </source>
</evidence>
<evidence type="ECO:0000256" key="1">
    <source>
        <dbReference type="ARBA" id="ARBA00006383"/>
    </source>
</evidence>
<evidence type="ECO:0000256" key="5">
    <source>
        <dbReference type="SAM" id="MobiDB-lite"/>
    </source>
</evidence>
<dbReference type="AlphaFoldDB" id="A0A239GY76"/>
<feature type="region of interest" description="Disordered" evidence="5">
    <location>
        <begin position="1"/>
        <end position="22"/>
    </location>
</feature>
<dbReference type="InterPro" id="IPR003679">
    <property type="entry name" value="Amioglycoside_AcTrfase"/>
</dbReference>
<dbReference type="Pfam" id="PF02522">
    <property type="entry name" value="Antibiotic_NAT"/>
    <property type="match status" value="1"/>
</dbReference>
<keyword evidence="4" id="KW-0046">Antibiotic resistance</keyword>
<evidence type="ECO:0000313" key="7">
    <source>
        <dbReference type="Proteomes" id="UP000198420"/>
    </source>
</evidence>
<dbReference type="PANTHER" id="PTHR11104:SF0">
    <property type="entry name" value="SPBETA PROPHAGE-DERIVED AMINOGLYCOSIDE N(3')-ACETYLTRANSFERASE-LIKE PROTEIN YOKD"/>
    <property type="match status" value="1"/>
</dbReference>
<evidence type="ECO:0000256" key="2">
    <source>
        <dbReference type="ARBA" id="ARBA00022679"/>
    </source>
</evidence>
<sequence>MAGALGDVLGPEGTIVVPTGTAENSDTSRAYLERTKGMSSAERERFHRSMPAFDRSSTPSTGMGVLSEHIRTSPGAWRSGHPQTSFAALGANAAYITAGHAADCHLGERSPLAKLYEAEADILLIGVGYERCTALHLAEYRYLPAPPTRTYRCVVERGGRPVWWEYEDVALDDGDFAALGRALDRTCPVVKGRVGRAGSRRVPLKAAVEFACAWLADARGC</sequence>
<dbReference type="GO" id="GO:0046353">
    <property type="term" value="F:aminoglycoside 3-N-acetyltransferase activity"/>
    <property type="evidence" value="ECO:0007669"/>
    <property type="project" value="UniProtKB-EC"/>
</dbReference>
<accession>A0A239GY76</accession>
<keyword evidence="3 4" id="KW-0012">Acyltransferase</keyword>
<organism evidence="6 7">
    <name type="scientific">Actinomadura mexicana</name>
    <dbReference type="NCBI Taxonomy" id="134959"/>
    <lineage>
        <taxon>Bacteria</taxon>
        <taxon>Bacillati</taxon>
        <taxon>Actinomycetota</taxon>
        <taxon>Actinomycetes</taxon>
        <taxon>Streptosporangiales</taxon>
        <taxon>Thermomonosporaceae</taxon>
        <taxon>Actinomadura</taxon>
    </lineage>
</organism>
<dbReference type="InterPro" id="IPR028345">
    <property type="entry name" value="Antibiotic_NAT-like"/>
</dbReference>
<dbReference type="PANTHER" id="PTHR11104">
    <property type="entry name" value="AMINOGLYCOSIDE N3-ACETYLTRANSFERASE"/>
    <property type="match status" value="1"/>
</dbReference>
<keyword evidence="2 4" id="KW-0808">Transferase</keyword>
<protein>
    <recommendedName>
        <fullName evidence="4">Aminoglycoside N(3)-acetyltransferase</fullName>
        <ecNumber evidence="4">2.3.1.-</ecNumber>
    </recommendedName>
</protein>
<proteinExistence type="inferred from homology"/>
<comment type="similarity">
    <text evidence="1 4">Belongs to the antibiotic N-acetyltransferase family.</text>
</comment>
<keyword evidence="7" id="KW-1185">Reference proteome</keyword>